<comment type="caution">
    <text evidence="8">The sequence shown here is derived from an EMBL/GenBank/DDBJ whole genome shotgun (WGS) entry which is preliminary data.</text>
</comment>
<evidence type="ECO:0000256" key="3">
    <source>
        <dbReference type="ARBA" id="ARBA00012663"/>
    </source>
</evidence>
<evidence type="ECO:0000313" key="9">
    <source>
        <dbReference type="Proteomes" id="UP000621492"/>
    </source>
</evidence>
<protein>
    <recommendedName>
        <fullName evidence="3">beta-N-acetylhexosaminidase</fullName>
        <ecNumber evidence="3">3.2.1.52</ecNumber>
    </recommendedName>
</protein>
<accession>A0A9W5TZ08</accession>
<feature type="domain" description="Glycoside hydrolase family 3 N-terminal" evidence="7">
    <location>
        <begin position="68"/>
        <end position="389"/>
    </location>
</feature>
<dbReference type="PANTHER" id="PTHR30480">
    <property type="entry name" value="BETA-HEXOSAMINIDASE-RELATED"/>
    <property type="match status" value="1"/>
</dbReference>
<evidence type="ECO:0000259" key="7">
    <source>
        <dbReference type="Pfam" id="PF00933"/>
    </source>
</evidence>
<reference evidence="8" key="2">
    <citation type="submission" date="2020-09" db="EMBL/GenBank/DDBJ databases">
        <authorList>
            <person name="Sun Q."/>
            <person name="Zhou Y."/>
        </authorList>
    </citation>
    <scope>NUCLEOTIDE SEQUENCE</scope>
    <source>
        <strain evidence="8">CGMCC 1.15454</strain>
    </source>
</reference>
<dbReference type="InterPro" id="IPR001764">
    <property type="entry name" value="Glyco_hydro_3_N"/>
</dbReference>
<dbReference type="AlphaFoldDB" id="A0A9W5TZ08"/>
<dbReference type="GO" id="GO:0005975">
    <property type="term" value="P:carbohydrate metabolic process"/>
    <property type="evidence" value="ECO:0007669"/>
    <property type="project" value="InterPro"/>
</dbReference>
<keyword evidence="6" id="KW-0812">Transmembrane</keyword>
<evidence type="ECO:0000256" key="1">
    <source>
        <dbReference type="ARBA" id="ARBA00001231"/>
    </source>
</evidence>
<evidence type="ECO:0000256" key="6">
    <source>
        <dbReference type="SAM" id="Phobius"/>
    </source>
</evidence>
<dbReference type="SUPFAM" id="SSF51445">
    <property type="entry name" value="(Trans)glycosidases"/>
    <property type="match status" value="1"/>
</dbReference>
<dbReference type="GO" id="GO:0004563">
    <property type="term" value="F:beta-N-acetylhexosaminidase activity"/>
    <property type="evidence" value="ECO:0007669"/>
    <property type="project" value="UniProtKB-EC"/>
</dbReference>
<dbReference type="EC" id="3.2.1.52" evidence="3"/>
<keyword evidence="6" id="KW-1133">Transmembrane helix</keyword>
<dbReference type="RefSeq" id="WP_102416004.1">
    <property type="nucleotide sequence ID" value="NZ_BMJD01000021.1"/>
</dbReference>
<dbReference type="PANTHER" id="PTHR30480:SF13">
    <property type="entry name" value="BETA-HEXOSAMINIDASE"/>
    <property type="match status" value="1"/>
</dbReference>
<feature type="transmembrane region" description="Helical" evidence="6">
    <location>
        <begin position="5"/>
        <end position="23"/>
    </location>
</feature>
<keyword evidence="5" id="KW-0326">Glycosidase</keyword>
<comment type="similarity">
    <text evidence="2">Belongs to the glycosyl hydrolase 3 family.</text>
</comment>
<comment type="catalytic activity">
    <reaction evidence="1">
        <text>Hydrolysis of terminal non-reducing N-acetyl-D-hexosamine residues in N-acetyl-beta-D-hexosaminides.</text>
        <dbReference type="EC" id="3.2.1.52"/>
    </reaction>
</comment>
<name>A0A9W5TZ08_9BACI</name>
<evidence type="ECO:0000256" key="4">
    <source>
        <dbReference type="ARBA" id="ARBA00022801"/>
    </source>
</evidence>
<evidence type="ECO:0000313" key="8">
    <source>
        <dbReference type="EMBL" id="GGB47759.1"/>
    </source>
</evidence>
<evidence type="ECO:0000256" key="2">
    <source>
        <dbReference type="ARBA" id="ARBA00005336"/>
    </source>
</evidence>
<dbReference type="GO" id="GO:0009254">
    <property type="term" value="P:peptidoglycan turnover"/>
    <property type="evidence" value="ECO:0007669"/>
    <property type="project" value="TreeGrafter"/>
</dbReference>
<reference evidence="8" key="1">
    <citation type="journal article" date="2014" name="Int. J. Syst. Evol. Microbiol.">
        <title>Complete genome sequence of Corynebacterium casei LMG S-19264T (=DSM 44701T), isolated from a smear-ripened cheese.</title>
        <authorList>
            <consortium name="US DOE Joint Genome Institute (JGI-PGF)"/>
            <person name="Walter F."/>
            <person name="Albersmeier A."/>
            <person name="Kalinowski J."/>
            <person name="Ruckert C."/>
        </authorList>
    </citation>
    <scope>NUCLEOTIDE SEQUENCE</scope>
    <source>
        <strain evidence="8">CGMCC 1.15454</strain>
    </source>
</reference>
<dbReference type="EMBL" id="BMJD01000021">
    <property type="protein sequence ID" value="GGB47759.1"/>
    <property type="molecule type" value="Genomic_DNA"/>
</dbReference>
<dbReference type="NCBIfam" id="NF003740">
    <property type="entry name" value="PRK05337.1"/>
    <property type="match status" value="1"/>
</dbReference>
<organism evidence="8 9">
    <name type="scientific">Lentibacillus populi</name>
    <dbReference type="NCBI Taxonomy" id="1827502"/>
    <lineage>
        <taxon>Bacteria</taxon>
        <taxon>Bacillati</taxon>
        <taxon>Bacillota</taxon>
        <taxon>Bacilli</taxon>
        <taxon>Bacillales</taxon>
        <taxon>Bacillaceae</taxon>
        <taxon>Lentibacillus</taxon>
    </lineage>
</organism>
<keyword evidence="4 8" id="KW-0378">Hydrolase</keyword>
<dbReference type="Gene3D" id="3.20.20.300">
    <property type="entry name" value="Glycoside hydrolase, family 3, N-terminal domain"/>
    <property type="match status" value="1"/>
</dbReference>
<dbReference type="InterPro" id="IPR017853">
    <property type="entry name" value="GH"/>
</dbReference>
<dbReference type="Proteomes" id="UP000621492">
    <property type="component" value="Unassembled WGS sequence"/>
</dbReference>
<keyword evidence="9" id="KW-1185">Reference proteome</keyword>
<dbReference type="InterPro" id="IPR019800">
    <property type="entry name" value="Glyco_hydro_3_AS"/>
</dbReference>
<dbReference type="PROSITE" id="PS00775">
    <property type="entry name" value="GLYCOSYL_HYDROL_F3"/>
    <property type="match status" value="1"/>
</dbReference>
<dbReference type="InterPro" id="IPR036962">
    <property type="entry name" value="Glyco_hydro_3_N_sf"/>
</dbReference>
<proteinExistence type="inferred from homology"/>
<dbReference type="Pfam" id="PF00933">
    <property type="entry name" value="Glyco_hydro_3"/>
    <property type="match status" value="1"/>
</dbReference>
<keyword evidence="6" id="KW-0472">Membrane</keyword>
<dbReference type="InterPro" id="IPR050226">
    <property type="entry name" value="NagZ_Beta-hexosaminidase"/>
</dbReference>
<gene>
    <name evidence="8" type="ORF">GCM10011409_26600</name>
</gene>
<sequence>MGKIAAYMIATIMLIIVGITIIGKGNQQNDGSVIAKSSEMAKKSLEQKQAPELNDKSDNAAIIANMSLDEKIGQMMIAGVSGTSLNEDNLNLIRKHKVGGIILYANNMESPNQTIDLLNEIKTKNVRNRLPLLLGVDQEGGEVSRLPGDLINLPSNKHIGEQGNGGYSYTIGSMLGKQLTAFGFNLDFAPVLDVNSNPDNPVIGDRSFGNNPEIVSDLGTQTMKGIQSEGIISVIKHFPGHGDTSVDSHLELPKVNKSLEELHRVELIPFERAIQNGADVVMVAHILLPKIDPEFPSSMSPKIIDGILRNQFKFSGVVITDDMTMQAITDHFDIGQAAVESVKAGNDMILVAHDYHNVITVIKALEDAVHNGELTEERINESVSRIIQLKRKYDISNKQTESINIRQLNKIMETAL</sequence>
<evidence type="ECO:0000256" key="5">
    <source>
        <dbReference type="ARBA" id="ARBA00023295"/>
    </source>
</evidence>